<accession>A0A250IGF0</accession>
<evidence type="ECO:0000256" key="1">
    <source>
        <dbReference type="SAM" id="MobiDB-lite"/>
    </source>
</evidence>
<dbReference type="SUPFAM" id="SSF52266">
    <property type="entry name" value="SGNH hydrolase"/>
    <property type="match status" value="1"/>
</dbReference>
<reference evidence="3 4" key="1">
    <citation type="submission" date="2017-06" db="EMBL/GenBank/DDBJ databases">
        <authorList>
            <person name="Kim H.J."/>
            <person name="Triplett B.A."/>
        </authorList>
    </citation>
    <scope>NUCLEOTIDE SEQUENCE [LARGE SCALE GENOMIC DNA]</scope>
    <source>
        <strain evidence="3 4">DSM 14713</strain>
    </source>
</reference>
<keyword evidence="4" id="KW-1185">Reference proteome</keyword>
<sequence>MGGSRRGWGLVGVWALLMAGCGPAEGGPQEVLPETPEATTPAPGNPSDGHTQPLPDGITVTPVRPDEQGTPPRPLAPLFQPGFHEALRWSQSTSAVTYRLRVPVGRAGTRLRLAFRSGDGGMTLSKATVAKAGANGSLASTPVTVTFSGSQGFSAGARQRVESDPIPFTVRFRDELAVSFEVQGALAVSAIETLPGSYVRAGSYASTPGALGGSAWAKGIGLATIDVEGPPARAFVAIGDSITEGYITDHDDTRKAWPSVAEAQLGVPIVNAGVSGQGFYDELQNLDQEVLSLKGVTDCLILLGTNDLSSLDIEGLKTRMGLLVDRLKPRCRPWVSTLLPKEKSNHGDYEVVKRDRLAFNAWVRSTYAANLIDLEAVTRQPGNVHLFIDGLEVDGIHPSARGHQVMATEVVRVLRGAGVLAESGVQPLPAPEAEPDTEAEAETQP</sequence>
<dbReference type="CDD" id="cd00229">
    <property type="entry name" value="SGNH_hydrolase"/>
    <property type="match status" value="1"/>
</dbReference>
<dbReference type="PANTHER" id="PTHR43784:SF2">
    <property type="entry name" value="GDSL-LIKE LIPASE_ACYLHYDROLASE, PUTATIVE (AFU_ORTHOLOGUE AFUA_2G00820)-RELATED"/>
    <property type="match status" value="1"/>
</dbReference>
<evidence type="ECO:0000313" key="3">
    <source>
        <dbReference type="EMBL" id="ATB30232.1"/>
    </source>
</evidence>
<protein>
    <submittedName>
        <fullName evidence="3">GDSL family lipase</fullName>
    </submittedName>
</protein>
<name>A0A250IGF0_9BACT</name>
<gene>
    <name evidence="3" type="ORF">MEBOL_003692</name>
</gene>
<dbReference type="EMBL" id="CP022163">
    <property type="protein sequence ID" value="ATB30232.1"/>
    <property type="molecule type" value="Genomic_DNA"/>
</dbReference>
<feature type="compositionally biased region" description="Low complexity" evidence="1">
    <location>
        <begin position="33"/>
        <end position="42"/>
    </location>
</feature>
<organism evidence="3 4">
    <name type="scientific">Melittangium boletus DSM 14713</name>
    <dbReference type="NCBI Taxonomy" id="1294270"/>
    <lineage>
        <taxon>Bacteria</taxon>
        <taxon>Pseudomonadati</taxon>
        <taxon>Myxococcota</taxon>
        <taxon>Myxococcia</taxon>
        <taxon>Myxococcales</taxon>
        <taxon>Cystobacterineae</taxon>
        <taxon>Archangiaceae</taxon>
        <taxon>Melittangium</taxon>
    </lineage>
</organism>
<proteinExistence type="predicted"/>
<dbReference type="InterPro" id="IPR036514">
    <property type="entry name" value="SGNH_hydro_sf"/>
</dbReference>
<evidence type="ECO:0000313" key="4">
    <source>
        <dbReference type="Proteomes" id="UP000217289"/>
    </source>
</evidence>
<dbReference type="PANTHER" id="PTHR43784">
    <property type="entry name" value="GDSL-LIKE LIPASE/ACYLHYDROLASE, PUTATIVE (AFU_ORTHOLOGUE AFUA_2G00820)-RELATED"/>
    <property type="match status" value="1"/>
</dbReference>
<dbReference type="Gene3D" id="3.40.50.1110">
    <property type="entry name" value="SGNH hydrolase"/>
    <property type="match status" value="1"/>
</dbReference>
<dbReference type="InterPro" id="IPR013830">
    <property type="entry name" value="SGNH_hydro"/>
</dbReference>
<feature type="compositionally biased region" description="Acidic residues" evidence="1">
    <location>
        <begin position="433"/>
        <end position="445"/>
    </location>
</feature>
<dbReference type="PROSITE" id="PS51257">
    <property type="entry name" value="PROKAR_LIPOPROTEIN"/>
    <property type="match status" value="1"/>
</dbReference>
<feature type="region of interest" description="Disordered" evidence="1">
    <location>
        <begin position="25"/>
        <end position="74"/>
    </location>
</feature>
<feature type="region of interest" description="Disordered" evidence="1">
    <location>
        <begin position="424"/>
        <end position="445"/>
    </location>
</feature>
<dbReference type="OrthoDB" id="9786188at2"/>
<dbReference type="KEGG" id="mbd:MEBOL_003692"/>
<dbReference type="Pfam" id="PF13472">
    <property type="entry name" value="Lipase_GDSL_2"/>
    <property type="match status" value="1"/>
</dbReference>
<dbReference type="GO" id="GO:0016788">
    <property type="term" value="F:hydrolase activity, acting on ester bonds"/>
    <property type="evidence" value="ECO:0007669"/>
    <property type="project" value="UniProtKB-ARBA"/>
</dbReference>
<dbReference type="InterPro" id="IPR053140">
    <property type="entry name" value="GDSL_Rv0518-like"/>
</dbReference>
<feature type="domain" description="SGNH hydrolase-type esterase" evidence="2">
    <location>
        <begin position="237"/>
        <end position="405"/>
    </location>
</feature>
<dbReference type="AlphaFoldDB" id="A0A250IGF0"/>
<evidence type="ECO:0000259" key="2">
    <source>
        <dbReference type="Pfam" id="PF13472"/>
    </source>
</evidence>
<dbReference type="Proteomes" id="UP000217289">
    <property type="component" value="Chromosome"/>
</dbReference>